<accession>A0A5B8NPK5</accession>
<proteinExistence type="predicted"/>
<feature type="coiled-coil region" evidence="1">
    <location>
        <begin position="157"/>
        <end position="184"/>
    </location>
</feature>
<dbReference type="RefSeq" id="WP_146297097.1">
    <property type="nucleotide sequence ID" value="NZ_CP042326.1"/>
</dbReference>
<evidence type="ECO:0000313" key="2">
    <source>
        <dbReference type="EMBL" id="QDZ41263.1"/>
    </source>
</evidence>
<protein>
    <submittedName>
        <fullName evidence="2">Uncharacterized protein</fullName>
    </submittedName>
</protein>
<sequence length="230" mass="27581">MNVFVVTAIKMLRESKIRKHLKSDSPYISESDFCIERNDSKLLAISYFPDRRYYFDFEFVSETEGNLSLSPSYLMEVEEIFSIEILELEKYLANWVTYISEEISTFSHIKIINEQQFQINHLIEKFEISEEEYFTEEEVILMKERLDELKTDYQYELQKQDISINTFQEKIENFNQEVDILKELLGTYSKSGFLRKSFPSFTKLLDHEPYQIKLQKSTEWLFSNLPKKVN</sequence>
<keyword evidence="3" id="KW-1185">Reference proteome</keyword>
<dbReference type="Proteomes" id="UP000318453">
    <property type="component" value="Chromosome"/>
</dbReference>
<dbReference type="EMBL" id="CP042326">
    <property type="protein sequence ID" value="QDZ41263.1"/>
    <property type="molecule type" value="Genomic_DNA"/>
</dbReference>
<reference evidence="2 3" key="1">
    <citation type="submission" date="2019-08" db="EMBL/GenBank/DDBJ databases">
        <title>Carotenoids and Carotenoid Binding Proteins in the Halophilic Cyanobacterium Euhalothece sp. ZM00.</title>
        <authorList>
            <person name="Cho S.M."/>
            <person name="Song J.Y."/>
            <person name="Park Y.-I."/>
        </authorList>
    </citation>
    <scope>NUCLEOTIDE SEQUENCE [LARGE SCALE GENOMIC DNA]</scope>
    <source>
        <strain evidence="2 3">Z-M001</strain>
    </source>
</reference>
<dbReference type="AlphaFoldDB" id="A0A5B8NPK5"/>
<dbReference type="KEGG" id="enn:FRE64_15725"/>
<organism evidence="2 3">
    <name type="scientific">Euhalothece natronophila Z-M001</name>
    <dbReference type="NCBI Taxonomy" id="522448"/>
    <lineage>
        <taxon>Bacteria</taxon>
        <taxon>Bacillati</taxon>
        <taxon>Cyanobacteriota</taxon>
        <taxon>Cyanophyceae</taxon>
        <taxon>Oscillatoriophycideae</taxon>
        <taxon>Chroococcales</taxon>
        <taxon>Halothecacae</taxon>
        <taxon>Halothece cluster</taxon>
        <taxon>Euhalothece</taxon>
    </lineage>
</organism>
<keyword evidence="1" id="KW-0175">Coiled coil</keyword>
<gene>
    <name evidence="2" type="ORF">FRE64_15725</name>
</gene>
<evidence type="ECO:0000313" key="3">
    <source>
        <dbReference type="Proteomes" id="UP000318453"/>
    </source>
</evidence>
<name>A0A5B8NPK5_9CHRO</name>
<evidence type="ECO:0000256" key="1">
    <source>
        <dbReference type="SAM" id="Coils"/>
    </source>
</evidence>